<evidence type="ECO:0000256" key="3">
    <source>
        <dbReference type="HAMAP-Rule" id="MF_00170"/>
    </source>
</evidence>
<dbReference type="GO" id="GO:0009052">
    <property type="term" value="P:pentose-phosphate shunt, non-oxidative branch"/>
    <property type="evidence" value="ECO:0007669"/>
    <property type="project" value="UniProtKB-UniRule"/>
</dbReference>
<dbReference type="NCBIfam" id="NF001924">
    <property type="entry name" value="PRK00702.1"/>
    <property type="match status" value="1"/>
</dbReference>
<dbReference type="PANTHER" id="PTHR43748">
    <property type="entry name" value="RIBOSE-5-PHOSPHATE ISOMERASE 3, CHLOROPLASTIC-RELATED"/>
    <property type="match status" value="1"/>
</dbReference>
<dbReference type="EMBL" id="BJVC01000001">
    <property type="protein sequence ID" value="GEL01388.1"/>
    <property type="molecule type" value="Genomic_DNA"/>
</dbReference>
<dbReference type="UniPathway" id="UPA00115">
    <property type="reaction ID" value="UER00412"/>
</dbReference>
<accession>A0A511BTU4</accession>
<keyword evidence="5" id="KW-1185">Reference proteome</keyword>
<sequence>MSESEESKARVAALKREAAIKAVSYVEDGMAVGLGTGSTAKFMIDALGERVRKEGLRIRAIPTSEASANQASALSIPITNFSDDPELDIAIDGADEVQAGSLFLIKGRGGALLREKIVAVSARRFVVIVDESKLVDDLGTHMPVPVEIIPWGWERVENLLCKTGARHCQPRRNDDGSLYQTDNHNIIIDCDYERIEDPRALADQIISITGVVDHGLFLDVTTEVLVAGTGGLRRLAL</sequence>
<name>A0A511BTU4_9PROT</name>
<evidence type="ECO:0000256" key="2">
    <source>
        <dbReference type="ARBA" id="ARBA00023235"/>
    </source>
</evidence>
<comment type="subunit">
    <text evidence="3">Homodimer.</text>
</comment>
<feature type="binding site" evidence="3">
    <location>
        <begin position="92"/>
        <end position="95"/>
    </location>
    <ligand>
        <name>substrate</name>
    </ligand>
</feature>
<dbReference type="RefSeq" id="WP_147092347.1">
    <property type="nucleotide sequence ID" value="NZ_BJVC01000001.1"/>
</dbReference>
<feature type="binding site" evidence="3">
    <location>
        <position position="133"/>
    </location>
    <ligand>
        <name>substrate</name>
    </ligand>
</feature>
<evidence type="ECO:0000313" key="4">
    <source>
        <dbReference type="EMBL" id="GEL01388.1"/>
    </source>
</evidence>
<comment type="caution">
    <text evidence="4">The sequence shown here is derived from an EMBL/GenBank/DDBJ whole genome shotgun (WGS) entry which is preliminary data.</text>
</comment>
<dbReference type="InterPro" id="IPR037171">
    <property type="entry name" value="NagB/RpiA_transferase-like"/>
</dbReference>
<keyword evidence="2 3" id="KW-0413">Isomerase</keyword>
<gene>
    <name evidence="3 4" type="primary">rpiA</name>
    <name evidence="4" type="ORF">SSA02_05510</name>
</gene>
<comment type="function">
    <text evidence="3">Catalyzes the reversible conversion of ribose-5-phosphate to ribulose 5-phosphate.</text>
</comment>
<dbReference type="Pfam" id="PF06026">
    <property type="entry name" value="Rib_5-P_isom_A"/>
    <property type="match status" value="1"/>
</dbReference>
<dbReference type="GO" id="GO:0004751">
    <property type="term" value="F:ribose-5-phosphate isomerase activity"/>
    <property type="evidence" value="ECO:0007669"/>
    <property type="project" value="UniProtKB-UniRule"/>
</dbReference>
<dbReference type="InterPro" id="IPR004788">
    <property type="entry name" value="Ribose5P_isomerase_type_A"/>
</dbReference>
<dbReference type="Gene3D" id="3.30.70.260">
    <property type="match status" value="1"/>
</dbReference>
<dbReference type="InterPro" id="IPR050262">
    <property type="entry name" value="Ribose-5P_isomerase"/>
</dbReference>
<dbReference type="OrthoDB" id="5870696at2"/>
<organism evidence="4 5">
    <name type="scientific">Swaminathania salitolerans</name>
    <dbReference type="NCBI Taxonomy" id="182838"/>
    <lineage>
        <taxon>Bacteria</taxon>
        <taxon>Pseudomonadati</taxon>
        <taxon>Pseudomonadota</taxon>
        <taxon>Alphaproteobacteria</taxon>
        <taxon>Acetobacterales</taxon>
        <taxon>Acetobacteraceae</taxon>
        <taxon>Swaminathania</taxon>
    </lineage>
</organism>
<dbReference type="SUPFAM" id="SSF100950">
    <property type="entry name" value="NagB/RpiA/CoA transferase-like"/>
    <property type="match status" value="1"/>
</dbReference>
<comment type="similarity">
    <text evidence="3">Belongs to the ribose 5-phosphate isomerase family.</text>
</comment>
<dbReference type="EC" id="5.3.1.6" evidence="3"/>
<feature type="binding site" evidence="3">
    <location>
        <begin position="36"/>
        <end position="39"/>
    </location>
    <ligand>
        <name>substrate</name>
    </ligand>
</feature>
<dbReference type="NCBIfam" id="TIGR00021">
    <property type="entry name" value="rpiA"/>
    <property type="match status" value="1"/>
</dbReference>
<dbReference type="HAMAP" id="MF_00170">
    <property type="entry name" value="Rib_5P_isom_A"/>
    <property type="match status" value="1"/>
</dbReference>
<feature type="binding site" evidence="3">
    <location>
        <begin position="106"/>
        <end position="109"/>
    </location>
    <ligand>
        <name>substrate</name>
    </ligand>
</feature>
<dbReference type="AlphaFoldDB" id="A0A511BTU4"/>
<reference evidence="4 5" key="1">
    <citation type="submission" date="2019-07" db="EMBL/GenBank/DDBJ databases">
        <title>Whole genome shotgun sequence of Swaminathania salitolerans NBRC 104436.</title>
        <authorList>
            <person name="Hosoyama A."/>
            <person name="Uohara A."/>
            <person name="Ohji S."/>
            <person name="Ichikawa N."/>
        </authorList>
    </citation>
    <scope>NUCLEOTIDE SEQUENCE [LARGE SCALE GENOMIC DNA]</scope>
    <source>
        <strain evidence="4 5">NBRC 104436</strain>
    </source>
</reference>
<comment type="catalytic activity">
    <reaction evidence="1 3">
        <text>aldehydo-D-ribose 5-phosphate = D-ribulose 5-phosphate</text>
        <dbReference type="Rhea" id="RHEA:14657"/>
        <dbReference type="ChEBI" id="CHEBI:58121"/>
        <dbReference type="ChEBI" id="CHEBI:58273"/>
        <dbReference type="EC" id="5.3.1.6"/>
    </reaction>
</comment>
<dbReference type="Proteomes" id="UP000321405">
    <property type="component" value="Unassembled WGS sequence"/>
</dbReference>
<dbReference type="Gene3D" id="3.40.50.1360">
    <property type="match status" value="1"/>
</dbReference>
<proteinExistence type="inferred from homology"/>
<dbReference type="CDD" id="cd01398">
    <property type="entry name" value="RPI_A"/>
    <property type="match status" value="1"/>
</dbReference>
<feature type="active site" description="Proton acceptor" evidence="3">
    <location>
        <position position="115"/>
    </location>
</feature>
<protein>
    <recommendedName>
        <fullName evidence="3">Ribose-5-phosphate isomerase A</fullName>
        <ecNumber evidence="3">5.3.1.6</ecNumber>
    </recommendedName>
    <alternativeName>
        <fullName evidence="3">Phosphoriboisomerase A</fullName>
        <shortName evidence="3">PRI</shortName>
    </alternativeName>
</protein>
<dbReference type="InterPro" id="IPR020672">
    <property type="entry name" value="Ribose5P_isomerase_typA_subgr"/>
</dbReference>
<dbReference type="FunFam" id="3.40.50.1360:FF:000001">
    <property type="entry name" value="Ribose-5-phosphate isomerase A"/>
    <property type="match status" value="1"/>
</dbReference>
<dbReference type="PANTHER" id="PTHR43748:SF3">
    <property type="entry name" value="RIBOSE-5-PHOSPHATE ISOMERASE 3, CHLOROPLASTIC-RELATED"/>
    <property type="match status" value="1"/>
</dbReference>
<comment type="pathway">
    <text evidence="3">Carbohydrate degradation; pentose phosphate pathway; D-ribose 5-phosphate from D-ribulose 5-phosphate (non-oxidative stage): step 1/1.</text>
</comment>
<evidence type="ECO:0000313" key="5">
    <source>
        <dbReference type="Proteomes" id="UP000321405"/>
    </source>
</evidence>
<evidence type="ECO:0000256" key="1">
    <source>
        <dbReference type="ARBA" id="ARBA00001713"/>
    </source>
</evidence>
<dbReference type="SUPFAM" id="SSF75445">
    <property type="entry name" value="D-ribose-5-phosphate isomerase (RpiA), lid domain"/>
    <property type="match status" value="1"/>
</dbReference>